<sequence>MALKAAQQLLQLLPPATPETSGTSHNESGEDPAYGDLGVAVVDHHGIRTRALLARKGFHAGDTILTLPPNHVLRASGTDREFCRSDACRLGLQLAEARAKGGGDPFWQKAIEAYPSLKELEALGVPLVASEKALALLAQAPEFQPMAAKIRQSRGEMLAAVGAYNRAKVHPHLTFADALWGRAVVETSNFGNCGWQLAPVADWVNHSAANVQVSCDTDGNVKVIAEKDIPSGGELTASYNKLGPVGNFSRYGIIQERQDGGAAPLSSGSCMRLQLASMDNEPVLRAARKFLGLHCAAPGPPPSPNAAAPAPAPAPKAAAPEPRAAPAPREPTADLQWGTIQQIQPMTQIPGISNLLYGPRPYVPVAATAWNTVMPVMATLPPLPWIPTSPPEAPRRSRRGREFLS</sequence>
<dbReference type="InterPro" id="IPR050600">
    <property type="entry name" value="SETD3_SETD6_MTase"/>
</dbReference>
<gene>
    <name evidence="3" type="ORF">EVOR1521_LOCUS20363</name>
</gene>
<feature type="region of interest" description="Disordered" evidence="1">
    <location>
        <begin position="12"/>
        <end position="33"/>
    </location>
</feature>
<dbReference type="Gene3D" id="3.90.1410.10">
    <property type="entry name" value="set domain protein methyltransferase, domain 1"/>
    <property type="match status" value="1"/>
</dbReference>
<evidence type="ECO:0000313" key="3">
    <source>
        <dbReference type="EMBL" id="CAJ1396080.1"/>
    </source>
</evidence>
<dbReference type="CDD" id="cd10527">
    <property type="entry name" value="SET_LSMT"/>
    <property type="match status" value="1"/>
</dbReference>
<dbReference type="Proteomes" id="UP001178507">
    <property type="component" value="Unassembled WGS sequence"/>
</dbReference>
<name>A0AA36N2G5_9DINO</name>
<organism evidence="3 4">
    <name type="scientific">Effrenium voratum</name>
    <dbReference type="NCBI Taxonomy" id="2562239"/>
    <lineage>
        <taxon>Eukaryota</taxon>
        <taxon>Sar</taxon>
        <taxon>Alveolata</taxon>
        <taxon>Dinophyceae</taxon>
        <taxon>Suessiales</taxon>
        <taxon>Symbiodiniaceae</taxon>
        <taxon>Effrenium</taxon>
    </lineage>
</organism>
<feature type="region of interest" description="Disordered" evidence="1">
    <location>
        <begin position="301"/>
        <end position="331"/>
    </location>
</feature>
<dbReference type="InterPro" id="IPR046341">
    <property type="entry name" value="SET_dom_sf"/>
</dbReference>
<keyword evidence="4" id="KW-1185">Reference proteome</keyword>
<evidence type="ECO:0000313" key="4">
    <source>
        <dbReference type="Proteomes" id="UP001178507"/>
    </source>
</evidence>
<dbReference type="GO" id="GO:0016279">
    <property type="term" value="F:protein-lysine N-methyltransferase activity"/>
    <property type="evidence" value="ECO:0007669"/>
    <property type="project" value="TreeGrafter"/>
</dbReference>
<dbReference type="PANTHER" id="PTHR13271">
    <property type="entry name" value="UNCHARACTERIZED PUTATIVE METHYLTRANSFERASE"/>
    <property type="match status" value="1"/>
</dbReference>
<evidence type="ECO:0000259" key="2">
    <source>
        <dbReference type="Pfam" id="PF00856"/>
    </source>
</evidence>
<comment type="caution">
    <text evidence="3">The sequence shown here is derived from an EMBL/GenBank/DDBJ whole genome shotgun (WGS) entry which is preliminary data.</text>
</comment>
<dbReference type="Pfam" id="PF00856">
    <property type="entry name" value="SET"/>
    <property type="match status" value="1"/>
</dbReference>
<dbReference type="EMBL" id="CAUJNA010003217">
    <property type="protein sequence ID" value="CAJ1396080.1"/>
    <property type="molecule type" value="Genomic_DNA"/>
</dbReference>
<accession>A0AA36N2G5</accession>
<dbReference type="SUPFAM" id="SSF82199">
    <property type="entry name" value="SET domain"/>
    <property type="match status" value="1"/>
</dbReference>
<reference evidence="3" key="1">
    <citation type="submission" date="2023-08" db="EMBL/GenBank/DDBJ databases">
        <authorList>
            <person name="Chen Y."/>
            <person name="Shah S."/>
            <person name="Dougan E. K."/>
            <person name="Thang M."/>
            <person name="Chan C."/>
        </authorList>
    </citation>
    <scope>NUCLEOTIDE SEQUENCE</scope>
</reference>
<evidence type="ECO:0000256" key="1">
    <source>
        <dbReference type="SAM" id="MobiDB-lite"/>
    </source>
</evidence>
<proteinExistence type="predicted"/>
<dbReference type="AlphaFoldDB" id="A0AA36N2G5"/>
<protein>
    <recommendedName>
        <fullName evidence="2">SET domain-containing protein</fullName>
    </recommendedName>
</protein>
<feature type="domain" description="SET" evidence="2">
    <location>
        <begin position="50"/>
        <end position="240"/>
    </location>
</feature>
<dbReference type="InterPro" id="IPR001214">
    <property type="entry name" value="SET_dom"/>
</dbReference>
<feature type="compositionally biased region" description="Pro residues" evidence="1">
    <location>
        <begin position="301"/>
        <end position="314"/>
    </location>
</feature>
<feature type="region of interest" description="Disordered" evidence="1">
    <location>
        <begin position="386"/>
        <end position="405"/>
    </location>
</feature>